<protein>
    <submittedName>
        <fullName evidence="1">Uncharacterized protein</fullName>
    </submittedName>
</protein>
<sequence length="241" mass="27528">MQMWILVTLKAFATSNSHKVKRAYGDCGRIHTSTVTDRLHRRLILTLSGRSSRVLSNNHLPFLDSQENSTAFRLGNALHGSRQHLCVQQPRRITIGFTSYNTEHEQKNNMVGTTTSPNHSSMLTRRRSRSEGSAKAVAEELQASPIQSQVVSHTRCSMTELYVRTSDGVVFQDEEFQREIVAKTERLIEIAMSPESSERNALIAKKALKYREMRSRRPNELERRAVLSPVTTYDKRRLMAK</sequence>
<gene>
    <name evidence="1" type="ORF">PBS003_LOCUS6517</name>
</gene>
<proteinExistence type="predicted"/>
<dbReference type="EMBL" id="CAKKTJ010000321">
    <property type="protein sequence ID" value="CAH0479886.1"/>
    <property type="molecule type" value="Genomic_DNA"/>
</dbReference>
<dbReference type="AlphaFoldDB" id="A0AAU9KZA2"/>
<organism evidence="1 2">
    <name type="scientific">Peronospora belbahrii</name>
    <dbReference type="NCBI Taxonomy" id="622444"/>
    <lineage>
        <taxon>Eukaryota</taxon>
        <taxon>Sar</taxon>
        <taxon>Stramenopiles</taxon>
        <taxon>Oomycota</taxon>
        <taxon>Peronosporomycetes</taxon>
        <taxon>Peronosporales</taxon>
        <taxon>Peronosporaceae</taxon>
        <taxon>Peronospora</taxon>
    </lineage>
</organism>
<accession>A0AAU9KZA2</accession>
<name>A0AAU9KZA2_9STRA</name>
<dbReference type="Proteomes" id="UP001160483">
    <property type="component" value="Unassembled WGS sequence"/>
</dbReference>
<comment type="caution">
    <text evidence="1">The sequence shown here is derived from an EMBL/GenBank/DDBJ whole genome shotgun (WGS) entry which is preliminary data.</text>
</comment>
<evidence type="ECO:0000313" key="2">
    <source>
        <dbReference type="Proteomes" id="UP001160483"/>
    </source>
</evidence>
<reference evidence="1" key="1">
    <citation type="submission" date="2021-11" db="EMBL/GenBank/DDBJ databases">
        <authorList>
            <person name="Islam A."/>
            <person name="Islam S."/>
            <person name="Flora M.S."/>
            <person name="Rahman M."/>
            <person name="Ziaur R.M."/>
            <person name="Epstein J.H."/>
            <person name="Hassan M."/>
            <person name="Klassen M."/>
            <person name="Woodard K."/>
            <person name="Webb A."/>
            <person name="Webby R.J."/>
            <person name="El Zowalaty M.E."/>
        </authorList>
    </citation>
    <scope>NUCLEOTIDE SEQUENCE</scope>
    <source>
        <strain evidence="1">Pbs3</strain>
    </source>
</reference>
<evidence type="ECO:0000313" key="1">
    <source>
        <dbReference type="EMBL" id="CAH0479886.1"/>
    </source>
</evidence>